<dbReference type="EMBL" id="JAMKOV010000001">
    <property type="protein sequence ID" value="KAI8045164.1"/>
    <property type="molecule type" value="Genomic_DNA"/>
</dbReference>
<name>A0A9P9YYS5_9MUSC</name>
<evidence type="ECO:0000313" key="2">
    <source>
        <dbReference type="Proteomes" id="UP001059596"/>
    </source>
</evidence>
<protein>
    <submittedName>
        <fullName evidence="1">Uncharacterized protein</fullName>
    </submittedName>
</protein>
<keyword evidence="2" id="KW-1185">Reference proteome</keyword>
<evidence type="ECO:0000313" key="1">
    <source>
        <dbReference type="EMBL" id="KAI8045164.1"/>
    </source>
</evidence>
<proteinExistence type="predicted"/>
<comment type="caution">
    <text evidence="1">The sequence shown here is derived from an EMBL/GenBank/DDBJ whole genome shotgun (WGS) entry which is preliminary data.</text>
</comment>
<sequence length="52" mass="5780">MLNIFISYVGTARTPFPATKNYTHELFTLGIIAEVNSAEVQWPSLTPEEPPS</sequence>
<reference evidence="1" key="1">
    <citation type="journal article" date="2023" name="Genome Biol. Evol.">
        <title>Long-read-based Genome Assembly of Drosophila gunungcola Reveals Fewer Chemosensory Genes in Flower-breeding Species.</title>
        <authorList>
            <person name="Negi A."/>
            <person name="Liao B.Y."/>
            <person name="Yeh S.D."/>
        </authorList>
    </citation>
    <scope>NUCLEOTIDE SEQUENCE</scope>
    <source>
        <strain evidence="1">Sukarami</strain>
    </source>
</reference>
<dbReference type="Proteomes" id="UP001059596">
    <property type="component" value="Chromosome 3R"/>
</dbReference>
<organism evidence="1 2">
    <name type="scientific">Drosophila gunungcola</name>
    <name type="common">fruit fly</name>
    <dbReference type="NCBI Taxonomy" id="103775"/>
    <lineage>
        <taxon>Eukaryota</taxon>
        <taxon>Metazoa</taxon>
        <taxon>Ecdysozoa</taxon>
        <taxon>Arthropoda</taxon>
        <taxon>Hexapoda</taxon>
        <taxon>Insecta</taxon>
        <taxon>Pterygota</taxon>
        <taxon>Neoptera</taxon>
        <taxon>Endopterygota</taxon>
        <taxon>Diptera</taxon>
        <taxon>Brachycera</taxon>
        <taxon>Muscomorpha</taxon>
        <taxon>Ephydroidea</taxon>
        <taxon>Drosophilidae</taxon>
        <taxon>Drosophila</taxon>
        <taxon>Sophophora</taxon>
    </lineage>
</organism>
<dbReference type="AlphaFoldDB" id="A0A9P9YYS5"/>
<accession>A0A9P9YYS5</accession>
<gene>
    <name evidence="1" type="ORF">M5D96_001343</name>
</gene>